<accession>A0ABR0SCM0</accession>
<comment type="caution">
    <text evidence="1">The sequence shown here is derived from an EMBL/GenBank/DDBJ whole genome shotgun (WGS) entry which is preliminary data.</text>
</comment>
<reference evidence="1 2" key="1">
    <citation type="submission" date="2024-01" db="EMBL/GenBank/DDBJ databases">
        <title>Complete genome of Cladobotryum mycophilum ATHUM6906.</title>
        <authorList>
            <person name="Christinaki A.C."/>
            <person name="Myridakis A.I."/>
            <person name="Kouvelis V.N."/>
        </authorList>
    </citation>
    <scope>NUCLEOTIDE SEQUENCE [LARGE SCALE GENOMIC DNA]</scope>
    <source>
        <strain evidence="1 2">ATHUM6906</strain>
    </source>
</reference>
<protein>
    <submittedName>
        <fullName evidence="1">Uncharacterized protein</fullName>
    </submittedName>
</protein>
<dbReference type="Proteomes" id="UP001338125">
    <property type="component" value="Unassembled WGS sequence"/>
</dbReference>
<keyword evidence="2" id="KW-1185">Reference proteome</keyword>
<dbReference type="PANTHER" id="PTHR37332:SF1">
    <property type="entry name" value="ELMO DOMAIN-CONTAINING PROTEIN"/>
    <property type="match status" value="1"/>
</dbReference>
<evidence type="ECO:0000313" key="2">
    <source>
        <dbReference type="Proteomes" id="UP001338125"/>
    </source>
</evidence>
<name>A0ABR0SCM0_9HYPO</name>
<dbReference type="EMBL" id="JAVFKD010000014">
    <property type="protein sequence ID" value="KAK5989596.1"/>
    <property type="molecule type" value="Genomic_DNA"/>
</dbReference>
<gene>
    <name evidence="1" type="ORF">PT974_07850</name>
</gene>
<evidence type="ECO:0000313" key="1">
    <source>
        <dbReference type="EMBL" id="KAK5989596.1"/>
    </source>
</evidence>
<sequence>MFNTYLVNKPNLAYTPGFDPRKLSRKVTNYLLLGLAIPTIHDLYSSMPLEFLCCLDSLLSEFDSFQQLHGDSSSSAASLTRARLPNMSRRPGVKYGGRRLPLQMWLWMMPLRFHTLHSPRRASQLPLAMAVVTAALAKELHSYELCSLRTFATLCDVHIDCYTRILVPVPTPRECSVSITERFTKVDSKMRKIIVQGVVKDFEGHSRTHVKSEVAGIGKVVLGGLM</sequence>
<organism evidence="1 2">
    <name type="scientific">Cladobotryum mycophilum</name>
    <dbReference type="NCBI Taxonomy" id="491253"/>
    <lineage>
        <taxon>Eukaryota</taxon>
        <taxon>Fungi</taxon>
        <taxon>Dikarya</taxon>
        <taxon>Ascomycota</taxon>
        <taxon>Pezizomycotina</taxon>
        <taxon>Sordariomycetes</taxon>
        <taxon>Hypocreomycetidae</taxon>
        <taxon>Hypocreales</taxon>
        <taxon>Hypocreaceae</taxon>
        <taxon>Cladobotryum</taxon>
    </lineage>
</organism>
<dbReference type="PANTHER" id="PTHR37332">
    <property type="entry name" value="EXPRESSED PROTEIN"/>
    <property type="match status" value="1"/>
</dbReference>
<proteinExistence type="predicted"/>